<dbReference type="Pfam" id="PF01676">
    <property type="entry name" value="Metalloenzyme"/>
    <property type="match status" value="1"/>
</dbReference>
<dbReference type="Gene3D" id="3.40.720.10">
    <property type="entry name" value="Alkaline Phosphatase, subunit A"/>
    <property type="match status" value="1"/>
</dbReference>
<dbReference type="InterPro" id="IPR006124">
    <property type="entry name" value="Metalloenzyme"/>
</dbReference>
<sequence>YPGERWKKLNIVFCGFTKYYDTFPHYVLEPISDAKGMKNILGEVLSKHNLLQLRISETQKFRHITSFFNGKRMKPFPGEERIEIKSLYDPATYAKHPQMNAFELSEAVIHQIKLNKFHVIVLNYANCDMVGHTGDYKAAIKAVEVVDKCVGRVVKTILSVKGVALVTANHGNVEEMIDYKTMEPKTSHTKNPVEFFYIADDSINIKLKSKGILSDIAPTILFLLGINKPPDMTAENLIVT</sequence>
<dbReference type="GO" id="GO:0006007">
    <property type="term" value="P:glucose catabolic process"/>
    <property type="evidence" value="ECO:0007669"/>
    <property type="project" value="InterPro"/>
</dbReference>
<feature type="domain" description="Metalloenzyme" evidence="1">
    <location>
        <begin position="34"/>
        <end position="228"/>
    </location>
</feature>
<dbReference type="GO" id="GO:0030145">
    <property type="term" value="F:manganese ion binding"/>
    <property type="evidence" value="ECO:0007669"/>
    <property type="project" value="TreeGrafter"/>
</dbReference>
<dbReference type="AlphaFoldDB" id="X1PFW1"/>
<evidence type="ECO:0000313" key="2">
    <source>
        <dbReference type="EMBL" id="GAI29779.1"/>
    </source>
</evidence>
<proteinExistence type="predicted"/>
<feature type="non-terminal residue" evidence="2">
    <location>
        <position position="1"/>
    </location>
</feature>
<dbReference type="GO" id="GO:0004619">
    <property type="term" value="F:phosphoglycerate mutase activity"/>
    <property type="evidence" value="ECO:0007669"/>
    <property type="project" value="InterPro"/>
</dbReference>
<reference evidence="2" key="1">
    <citation type="journal article" date="2014" name="Front. Microbiol.">
        <title>High frequency of phylogenetically diverse reductive dehalogenase-homologous genes in deep subseafloor sedimentary metagenomes.</title>
        <authorList>
            <person name="Kawai M."/>
            <person name="Futagami T."/>
            <person name="Toyoda A."/>
            <person name="Takaki Y."/>
            <person name="Nishi S."/>
            <person name="Hori S."/>
            <person name="Arai W."/>
            <person name="Tsubouchi T."/>
            <person name="Morono Y."/>
            <person name="Uchiyama I."/>
            <person name="Ito T."/>
            <person name="Fujiyama A."/>
            <person name="Inagaki F."/>
            <person name="Takami H."/>
        </authorList>
    </citation>
    <scope>NUCLEOTIDE SEQUENCE</scope>
    <source>
        <strain evidence="2">Expedition CK06-06</strain>
    </source>
</reference>
<accession>X1PFW1</accession>
<evidence type="ECO:0000259" key="1">
    <source>
        <dbReference type="Pfam" id="PF01676"/>
    </source>
</evidence>
<dbReference type="PANTHER" id="PTHR31637">
    <property type="entry name" value="2,3-BISPHOSPHOGLYCERATE-INDEPENDENT PHOSPHOGLYCERATE MUTASE"/>
    <property type="match status" value="1"/>
</dbReference>
<name>X1PFW1_9ZZZZ</name>
<comment type="caution">
    <text evidence="2">The sequence shown here is derived from an EMBL/GenBank/DDBJ whole genome shotgun (WGS) entry which is preliminary data.</text>
</comment>
<organism evidence="2">
    <name type="scientific">marine sediment metagenome</name>
    <dbReference type="NCBI Taxonomy" id="412755"/>
    <lineage>
        <taxon>unclassified sequences</taxon>
        <taxon>metagenomes</taxon>
        <taxon>ecological metagenomes</taxon>
    </lineage>
</organism>
<dbReference type="InterPro" id="IPR017850">
    <property type="entry name" value="Alkaline_phosphatase_core_sf"/>
</dbReference>
<gene>
    <name evidence="2" type="ORF">S06H3_30556</name>
</gene>
<dbReference type="InterPro" id="IPR005995">
    <property type="entry name" value="Pgm_bpd_ind"/>
</dbReference>
<dbReference type="PANTHER" id="PTHR31637:SF0">
    <property type="entry name" value="2,3-BISPHOSPHOGLYCERATE-INDEPENDENT PHOSPHOGLYCERATE MUTASE"/>
    <property type="match status" value="1"/>
</dbReference>
<dbReference type="SUPFAM" id="SSF53649">
    <property type="entry name" value="Alkaline phosphatase-like"/>
    <property type="match status" value="1"/>
</dbReference>
<dbReference type="EMBL" id="BARV01018002">
    <property type="protein sequence ID" value="GAI29779.1"/>
    <property type="molecule type" value="Genomic_DNA"/>
</dbReference>
<protein>
    <recommendedName>
        <fullName evidence="1">Metalloenzyme domain-containing protein</fullName>
    </recommendedName>
</protein>